<name>A0A5C4RAZ2_9RHOB</name>
<dbReference type="Proteomes" id="UP000304880">
    <property type="component" value="Unassembled WGS sequence"/>
</dbReference>
<reference evidence="2 3" key="1">
    <citation type="submission" date="2019-06" db="EMBL/GenBank/DDBJ databases">
        <authorList>
            <person name="Li J."/>
        </authorList>
    </citation>
    <scope>NUCLEOTIDE SEQUENCE [LARGE SCALE GENOMIC DNA]</scope>
    <source>
        <strain evidence="2 3">CGMCC 1.8012</strain>
    </source>
</reference>
<accession>A0A5C4RAZ2</accession>
<protein>
    <submittedName>
        <fullName evidence="2">SDR family oxidoreductase</fullName>
    </submittedName>
</protein>
<dbReference type="Pfam" id="PF13561">
    <property type="entry name" value="adh_short_C2"/>
    <property type="match status" value="1"/>
</dbReference>
<comment type="similarity">
    <text evidence="1">Belongs to the short-chain dehydrogenases/reductases (SDR) family.</text>
</comment>
<dbReference type="FunFam" id="3.40.50.720:FF:000084">
    <property type="entry name" value="Short-chain dehydrogenase reductase"/>
    <property type="match status" value="1"/>
</dbReference>
<evidence type="ECO:0000313" key="2">
    <source>
        <dbReference type="EMBL" id="TNH41140.1"/>
    </source>
</evidence>
<dbReference type="InterPro" id="IPR002347">
    <property type="entry name" value="SDR_fam"/>
</dbReference>
<evidence type="ECO:0000313" key="3">
    <source>
        <dbReference type="Proteomes" id="UP000304880"/>
    </source>
</evidence>
<gene>
    <name evidence="2" type="ORF">FHD67_00010</name>
</gene>
<dbReference type="InterPro" id="IPR036291">
    <property type="entry name" value="NAD(P)-bd_dom_sf"/>
</dbReference>
<dbReference type="Gene3D" id="3.40.50.720">
    <property type="entry name" value="NAD(P)-binding Rossmann-like Domain"/>
    <property type="match status" value="1"/>
</dbReference>
<dbReference type="PRINTS" id="PR00081">
    <property type="entry name" value="GDHRDH"/>
</dbReference>
<evidence type="ECO:0000256" key="1">
    <source>
        <dbReference type="ARBA" id="ARBA00006484"/>
    </source>
</evidence>
<dbReference type="EMBL" id="VDDC01000001">
    <property type="protein sequence ID" value="TNH41140.1"/>
    <property type="molecule type" value="Genomic_DNA"/>
</dbReference>
<organism evidence="2 3">
    <name type="scientific">Paracoccus haeundaensis</name>
    <dbReference type="NCBI Taxonomy" id="225362"/>
    <lineage>
        <taxon>Bacteria</taxon>
        <taxon>Pseudomonadati</taxon>
        <taxon>Pseudomonadota</taxon>
        <taxon>Alphaproteobacteria</taxon>
        <taxon>Rhodobacterales</taxon>
        <taxon>Paracoccaceae</taxon>
        <taxon>Paracoccus</taxon>
    </lineage>
</organism>
<dbReference type="AlphaFoldDB" id="A0A5C4RAZ2"/>
<dbReference type="PRINTS" id="PR00080">
    <property type="entry name" value="SDRFAMILY"/>
</dbReference>
<proteinExistence type="inferred from homology"/>
<dbReference type="RefSeq" id="WP_045999477.1">
    <property type="nucleotide sequence ID" value="NZ_VDDC01000001.1"/>
</dbReference>
<dbReference type="SUPFAM" id="SSF51735">
    <property type="entry name" value="NAD(P)-binding Rossmann-fold domains"/>
    <property type="match status" value="1"/>
</dbReference>
<dbReference type="GO" id="GO:0016616">
    <property type="term" value="F:oxidoreductase activity, acting on the CH-OH group of donors, NAD or NADP as acceptor"/>
    <property type="evidence" value="ECO:0007669"/>
    <property type="project" value="TreeGrafter"/>
</dbReference>
<keyword evidence="3" id="KW-1185">Reference proteome</keyword>
<sequence length="261" mass="26910">MARLSGKTALVTGAARGIGAAIATAFANEGAHVVVTDIDRIGGHAVADAIGGTFGRLDVTSEADWSTIAEQFPTMDIVVNNAGVTGFEGSVPPAHDPENARLADWRAVHAVNLDGTFLGCRYAIRAMRPKGVGSIINISSRSGLVGIPMAAAYASSKAAVRNHTKSVALYCAGQGLNIRCNSIHPAAVMTPMWELMLGNGPDRSKREAAMVADTPLRRFGRPEEVAALAVMLASDEAAYMTGAELTIDGGILAGSAAAPGR</sequence>
<comment type="caution">
    <text evidence="2">The sequence shown here is derived from an EMBL/GenBank/DDBJ whole genome shotgun (WGS) entry which is preliminary data.</text>
</comment>
<dbReference type="PANTHER" id="PTHR42760">
    <property type="entry name" value="SHORT-CHAIN DEHYDROGENASES/REDUCTASES FAMILY MEMBER"/>
    <property type="match status" value="1"/>
</dbReference>